<evidence type="ECO:0000256" key="6">
    <source>
        <dbReference type="ARBA" id="ARBA00023033"/>
    </source>
</evidence>
<dbReference type="PRINTS" id="PR00463">
    <property type="entry name" value="EP450I"/>
</dbReference>
<evidence type="ECO:0000313" key="9">
    <source>
        <dbReference type="EMBL" id="QLH78702.1"/>
    </source>
</evidence>
<dbReference type="PANTHER" id="PTHR24291:SF50">
    <property type="entry name" value="BIFUNCTIONAL ALBAFLAVENONE MONOOXYGENASE_TERPENE SYNTHASE"/>
    <property type="match status" value="1"/>
</dbReference>
<dbReference type="Proteomes" id="UP000509667">
    <property type="component" value="Chromosome"/>
</dbReference>
<dbReference type="Pfam" id="PF00067">
    <property type="entry name" value="p450"/>
    <property type="match status" value="1"/>
</dbReference>
<evidence type="ECO:0000256" key="7">
    <source>
        <dbReference type="RuleBase" id="RU000461"/>
    </source>
</evidence>
<keyword evidence="4 7" id="KW-0560">Oxidoreductase</keyword>
<keyword evidence="2 7" id="KW-0349">Heme</keyword>
<dbReference type="GeneID" id="56079401"/>
<evidence type="ECO:0000256" key="5">
    <source>
        <dbReference type="ARBA" id="ARBA00023004"/>
    </source>
</evidence>
<keyword evidence="10" id="KW-1185">Reference proteome</keyword>
<dbReference type="EMBL" id="CP058910">
    <property type="protein sequence ID" value="QLH78702.1"/>
    <property type="molecule type" value="Genomic_DNA"/>
</dbReference>
<evidence type="ECO:0000256" key="4">
    <source>
        <dbReference type="ARBA" id="ARBA00023002"/>
    </source>
</evidence>
<dbReference type="PROSITE" id="PS00086">
    <property type="entry name" value="CYTOCHROME_P450"/>
    <property type="match status" value="1"/>
</dbReference>
<dbReference type="Gene3D" id="1.10.630.10">
    <property type="entry name" value="Cytochrome P450"/>
    <property type="match status" value="1"/>
</dbReference>
<evidence type="ECO:0000256" key="8">
    <source>
        <dbReference type="SAM" id="MobiDB-lite"/>
    </source>
</evidence>
<keyword evidence="6 7" id="KW-0503">Monooxygenase</keyword>
<dbReference type="GO" id="GO:0005506">
    <property type="term" value="F:iron ion binding"/>
    <property type="evidence" value="ECO:0007669"/>
    <property type="project" value="InterPro"/>
</dbReference>
<dbReference type="InterPro" id="IPR001128">
    <property type="entry name" value="Cyt_P450"/>
</dbReference>
<accession>A0A7D5P6P3</accession>
<organism evidence="9 10">
    <name type="scientific">Halosimplex rubrum</name>
    <dbReference type="NCBI Taxonomy" id="869889"/>
    <lineage>
        <taxon>Archaea</taxon>
        <taxon>Methanobacteriati</taxon>
        <taxon>Methanobacteriota</taxon>
        <taxon>Stenosarchaea group</taxon>
        <taxon>Halobacteria</taxon>
        <taxon>Halobacteriales</taxon>
        <taxon>Haloarculaceae</taxon>
        <taxon>Halosimplex</taxon>
    </lineage>
</organism>
<dbReference type="InterPro" id="IPR017972">
    <property type="entry name" value="Cyt_P450_CS"/>
</dbReference>
<keyword evidence="3 7" id="KW-0479">Metal-binding</keyword>
<name>A0A7D5P6P3_9EURY</name>
<comment type="similarity">
    <text evidence="1 7">Belongs to the cytochrome P450 family.</text>
</comment>
<protein>
    <submittedName>
        <fullName evidence="9">Cytochrome P450</fullName>
    </submittedName>
</protein>
<evidence type="ECO:0000256" key="1">
    <source>
        <dbReference type="ARBA" id="ARBA00010617"/>
    </source>
</evidence>
<dbReference type="KEGG" id="hrr:HZS55_16020"/>
<keyword evidence="5 7" id="KW-0408">Iron</keyword>
<dbReference type="CDD" id="cd20620">
    <property type="entry name" value="CYP132-like"/>
    <property type="match status" value="1"/>
</dbReference>
<evidence type="ECO:0000313" key="10">
    <source>
        <dbReference type="Proteomes" id="UP000509667"/>
    </source>
</evidence>
<dbReference type="InterPro" id="IPR002401">
    <property type="entry name" value="Cyt_P450_E_grp-I"/>
</dbReference>
<gene>
    <name evidence="9" type="ORF">HZS55_16020</name>
</gene>
<dbReference type="GO" id="GO:0004497">
    <property type="term" value="F:monooxygenase activity"/>
    <property type="evidence" value="ECO:0007669"/>
    <property type="project" value="UniProtKB-KW"/>
</dbReference>
<dbReference type="AlphaFoldDB" id="A0A7D5P6P3"/>
<sequence>MAESTSESGTETEVVRPPGPSGKPVVGSLVEYTRDPYGFVERLAREYGDLAHYEVLGTPFYQVNSPEGIEHVLVQNNQNYVKGELFQESLGPVLGNGLLNSEGEFWRRQRRLIGPAFEPDRIAEYAETMVERTEETAVRWRDGSVRDVNDDMMELTLAIVADALFGVDVGRDVDTVADSLEVVMNYQEGVSADVLPVDVPTPGKIRLRRAVDDLEDVVYRIVDERARDPGDDVVSRMLAVEDETGRGMSRDQIRDEVMTLLLAGHETTALALTYTFFLLAQHPEVERRLLDELDETLGGDPPTVEQVRELPYLDTVVEESMRLYPPVPGIVREATARDEIAGYTIPEGATVSINQWSVHRDPRFYDDPMAFRPDRWTDEMREELPRLAYFPFSAGPRRCVGDRFAMLEAKVVLATLLQRYHLELVSSPELDLVATITARPRNPVQMRVHERA</sequence>
<proteinExistence type="inferred from homology"/>
<evidence type="ECO:0000256" key="3">
    <source>
        <dbReference type="ARBA" id="ARBA00022723"/>
    </source>
</evidence>
<reference evidence="9 10" key="1">
    <citation type="submission" date="2020-07" db="EMBL/GenBank/DDBJ databases">
        <title>Halosimplex pelagicum sp. nov. and Halosimplex rubrum sp. nov., isolated from salted brown alga Laminaria, and emended description of the genus Halosimplex.</title>
        <authorList>
            <person name="Cui H."/>
        </authorList>
    </citation>
    <scope>NUCLEOTIDE SEQUENCE [LARGE SCALE GENOMIC DNA]</scope>
    <source>
        <strain evidence="9 10">R27</strain>
    </source>
</reference>
<dbReference type="InterPro" id="IPR036396">
    <property type="entry name" value="Cyt_P450_sf"/>
</dbReference>
<dbReference type="RefSeq" id="WP_179908581.1">
    <property type="nucleotide sequence ID" value="NZ_CP058910.1"/>
</dbReference>
<dbReference type="PANTHER" id="PTHR24291">
    <property type="entry name" value="CYTOCHROME P450 FAMILY 4"/>
    <property type="match status" value="1"/>
</dbReference>
<dbReference type="GO" id="GO:0016705">
    <property type="term" value="F:oxidoreductase activity, acting on paired donors, with incorporation or reduction of molecular oxygen"/>
    <property type="evidence" value="ECO:0007669"/>
    <property type="project" value="InterPro"/>
</dbReference>
<feature type="region of interest" description="Disordered" evidence="8">
    <location>
        <begin position="1"/>
        <end position="26"/>
    </location>
</feature>
<dbReference type="InterPro" id="IPR050196">
    <property type="entry name" value="Cytochrome_P450_Monoox"/>
</dbReference>
<dbReference type="PRINTS" id="PR00385">
    <property type="entry name" value="P450"/>
</dbReference>
<evidence type="ECO:0000256" key="2">
    <source>
        <dbReference type="ARBA" id="ARBA00022617"/>
    </source>
</evidence>
<dbReference type="SUPFAM" id="SSF48264">
    <property type="entry name" value="Cytochrome P450"/>
    <property type="match status" value="1"/>
</dbReference>
<dbReference type="OrthoDB" id="9881at2157"/>
<dbReference type="GO" id="GO:0020037">
    <property type="term" value="F:heme binding"/>
    <property type="evidence" value="ECO:0007669"/>
    <property type="project" value="InterPro"/>
</dbReference>